<dbReference type="OrthoDB" id="69083at2"/>
<dbReference type="PROSITE" id="PS50887">
    <property type="entry name" value="GGDEF"/>
    <property type="match status" value="1"/>
</dbReference>
<dbReference type="NCBIfam" id="TIGR00254">
    <property type="entry name" value="GGDEF"/>
    <property type="match status" value="1"/>
</dbReference>
<dbReference type="PANTHER" id="PTHR45138">
    <property type="entry name" value="REGULATORY COMPONENTS OF SENSORY TRANSDUCTION SYSTEM"/>
    <property type="match status" value="1"/>
</dbReference>
<name>A0A1G6ZB85_9BACL</name>
<organism evidence="2 3">
    <name type="scientific">Bhargavaea beijingensis</name>
    <dbReference type="NCBI Taxonomy" id="426756"/>
    <lineage>
        <taxon>Bacteria</taxon>
        <taxon>Bacillati</taxon>
        <taxon>Bacillota</taxon>
        <taxon>Bacilli</taxon>
        <taxon>Bacillales</taxon>
        <taxon>Caryophanaceae</taxon>
        <taxon>Bhargavaea</taxon>
    </lineage>
</organism>
<gene>
    <name evidence="2" type="ORF">SAMN04488126_102273</name>
</gene>
<proteinExistence type="predicted"/>
<evidence type="ECO:0000259" key="1">
    <source>
        <dbReference type="PROSITE" id="PS50887"/>
    </source>
</evidence>
<protein>
    <submittedName>
        <fullName evidence="2">Diguanylate cyclase (GGDEF) domain-containing protein</fullName>
    </submittedName>
</protein>
<evidence type="ECO:0000313" key="2">
    <source>
        <dbReference type="EMBL" id="SDD99949.1"/>
    </source>
</evidence>
<dbReference type="Pfam" id="PF00990">
    <property type="entry name" value="GGDEF"/>
    <property type="match status" value="1"/>
</dbReference>
<dbReference type="GO" id="GO:0043709">
    <property type="term" value="P:cell adhesion involved in single-species biofilm formation"/>
    <property type="evidence" value="ECO:0007669"/>
    <property type="project" value="TreeGrafter"/>
</dbReference>
<dbReference type="Gene3D" id="3.30.70.270">
    <property type="match status" value="1"/>
</dbReference>
<reference evidence="2 3" key="1">
    <citation type="submission" date="2016-10" db="EMBL/GenBank/DDBJ databases">
        <authorList>
            <person name="de Groot N.N."/>
        </authorList>
    </citation>
    <scope>NUCLEOTIDE SEQUENCE [LARGE SCALE GENOMIC DNA]</scope>
    <source>
        <strain evidence="2 3">CGMCC 1.6762</strain>
    </source>
</reference>
<feature type="domain" description="GGDEF" evidence="1">
    <location>
        <begin position="3"/>
        <end position="125"/>
    </location>
</feature>
<dbReference type="SUPFAM" id="SSF55073">
    <property type="entry name" value="Nucleotide cyclase"/>
    <property type="match status" value="1"/>
</dbReference>
<dbReference type="Proteomes" id="UP000198823">
    <property type="component" value="Unassembled WGS sequence"/>
</dbReference>
<dbReference type="InterPro" id="IPR000160">
    <property type="entry name" value="GGDEF_dom"/>
</dbReference>
<accession>A0A1G6ZB85</accession>
<evidence type="ECO:0000313" key="3">
    <source>
        <dbReference type="Proteomes" id="UP000198823"/>
    </source>
</evidence>
<dbReference type="STRING" id="426756.SAMN04488126_102273"/>
<dbReference type="InterPro" id="IPR043128">
    <property type="entry name" value="Rev_trsase/Diguanyl_cyclase"/>
</dbReference>
<sequence>MGKPFGILYLDLDQFKMVNDQYGYQAGNRVLREVAVVLRGAASSSSHVFRLSGDEFALIVSATSETSMALLKHRRENDNAKRVRIGSIAVSASMSTARFPVGGRKTTELIDAADRRMYADNAQRK</sequence>
<dbReference type="CDD" id="cd01949">
    <property type="entry name" value="GGDEF"/>
    <property type="match status" value="1"/>
</dbReference>
<dbReference type="RefSeq" id="WP_092094464.1">
    <property type="nucleotide sequence ID" value="NZ_FNAR01000002.1"/>
</dbReference>
<dbReference type="InterPro" id="IPR029787">
    <property type="entry name" value="Nucleotide_cyclase"/>
</dbReference>
<dbReference type="AlphaFoldDB" id="A0A1G6ZB85"/>
<dbReference type="PANTHER" id="PTHR45138:SF6">
    <property type="entry name" value="DIGUANYLATE CYCLASE DGCN"/>
    <property type="match status" value="1"/>
</dbReference>
<dbReference type="GO" id="GO:0052621">
    <property type="term" value="F:diguanylate cyclase activity"/>
    <property type="evidence" value="ECO:0007669"/>
    <property type="project" value="TreeGrafter"/>
</dbReference>
<dbReference type="EMBL" id="FNAR01000002">
    <property type="protein sequence ID" value="SDD99949.1"/>
    <property type="molecule type" value="Genomic_DNA"/>
</dbReference>
<dbReference type="InterPro" id="IPR050469">
    <property type="entry name" value="Diguanylate_Cyclase"/>
</dbReference>
<dbReference type="SMART" id="SM00267">
    <property type="entry name" value="GGDEF"/>
    <property type="match status" value="1"/>
</dbReference>
<dbReference type="GO" id="GO:0005886">
    <property type="term" value="C:plasma membrane"/>
    <property type="evidence" value="ECO:0007669"/>
    <property type="project" value="TreeGrafter"/>
</dbReference>
<dbReference type="GO" id="GO:1902201">
    <property type="term" value="P:negative regulation of bacterial-type flagellum-dependent cell motility"/>
    <property type="evidence" value="ECO:0007669"/>
    <property type="project" value="TreeGrafter"/>
</dbReference>